<feature type="region of interest" description="Disordered" evidence="1">
    <location>
        <begin position="70"/>
        <end position="92"/>
    </location>
</feature>
<gene>
    <name evidence="3" type="ORF">O6P43_006652</name>
</gene>
<evidence type="ECO:0000313" key="4">
    <source>
        <dbReference type="Proteomes" id="UP001163823"/>
    </source>
</evidence>
<dbReference type="PANTHER" id="PTHR36040:SF3">
    <property type="entry name" value="OS04G0188500 PROTEIN"/>
    <property type="match status" value="1"/>
</dbReference>
<proteinExistence type="predicted"/>
<organism evidence="3 4">
    <name type="scientific">Quillaja saponaria</name>
    <name type="common">Soap bark tree</name>
    <dbReference type="NCBI Taxonomy" id="32244"/>
    <lineage>
        <taxon>Eukaryota</taxon>
        <taxon>Viridiplantae</taxon>
        <taxon>Streptophyta</taxon>
        <taxon>Embryophyta</taxon>
        <taxon>Tracheophyta</taxon>
        <taxon>Spermatophyta</taxon>
        <taxon>Magnoliopsida</taxon>
        <taxon>eudicotyledons</taxon>
        <taxon>Gunneridae</taxon>
        <taxon>Pentapetalae</taxon>
        <taxon>rosids</taxon>
        <taxon>fabids</taxon>
        <taxon>Fabales</taxon>
        <taxon>Quillajaceae</taxon>
        <taxon>Quillaja</taxon>
    </lineage>
</organism>
<evidence type="ECO:0000256" key="2">
    <source>
        <dbReference type="SAM" id="SignalP"/>
    </source>
</evidence>
<accession>A0AAD7VIA7</accession>
<reference evidence="3" key="1">
    <citation type="journal article" date="2023" name="Science">
        <title>Elucidation of the pathway for biosynthesis of saponin adjuvants from the soapbark tree.</title>
        <authorList>
            <person name="Reed J."/>
            <person name="Orme A."/>
            <person name="El-Demerdash A."/>
            <person name="Owen C."/>
            <person name="Martin L.B.B."/>
            <person name="Misra R.C."/>
            <person name="Kikuchi S."/>
            <person name="Rejzek M."/>
            <person name="Martin A.C."/>
            <person name="Harkess A."/>
            <person name="Leebens-Mack J."/>
            <person name="Louveau T."/>
            <person name="Stephenson M.J."/>
            <person name="Osbourn A."/>
        </authorList>
    </citation>
    <scope>NUCLEOTIDE SEQUENCE</scope>
    <source>
        <strain evidence="3">S10</strain>
    </source>
</reference>
<feature type="chain" id="PRO_5042202340" evidence="2">
    <location>
        <begin position="19"/>
        <end position="92"/>
    </location>
</feature>
<dbReference type="Proteomes" id="UP001163823">
    <property type="component" value="Chromosome 3"/>
</dbReference>
<protein>
    <submittedName>
        <fullName evidence="3">Uncharacterized protein</fullName>
    </submittedName>
</protein>
<evidence type="ECO:0000313" key="3">
    <source>
        <dbReference type="EMBL" id="KAJ7976941.1"/>
    </source>
</evidence>
<sequence>MKLTALFLAMILVNSCLAETRRVTLGGMYGQQQRLRGRNGKVIEGDHKEKGNVMYPDQSNIKNHHGIHRQYYNDQDGNSQRNNGHYNNAGKS</sequence>
<feature type="signal peptide" evidence="2">
    <location>
        <begin position="1"/>
        <end position="18"/>
    </location>
</feature>
<comment type="caution">
    <text evidence="3">The sequence shown here is derived from an EMBL/GenBank/DDBJ whole genome shotgun (WGS) entry which is preliminary data.</text>
</comment>
<keyword evidence="4" id="KW-1185">Reference proteome</keyword>
<feature type="compositionally biased region" description="Polar residues" evidence="1">
    <location>
        <begin position="72"/>
        <end position="92"/>
    </location>
</feature>
<dbReference type="AlphaFoldDB" id="A0AAD7VIA7"/>
<dbReference type="PANTHER" id="PTHR36040">
    <property type="entry name" value="OS04G0188500 PROTEIN"/>
    <property type="match status" value="1"/>
</dbReference>
<name>A0AAD7VIA7_QUISA</name>
<dbReference type="KEGG" id="qsa:O6P43_006652"/>
<dbReference type="EMBL" id="JARAOO010000003">
    <property type="protein sequence ID" value="KAJ7976941.1"/>
    <property type="molecule type" value="Genomic_DNA"/>
</dbReference>
<evidence type="ECO:0000256" key="1">
    <source>
        <dbReference type="SAM" id="MobiDB-lite"/>
    </source>
</evidence>
<keyword evidence="2" id="KW-0732">Signal</keyword>